<evidence type="ECO:0008006" key="7">
    <source>
        <dbReference type="Google" id="ProtNLM"/>
    </source>
</evidence>
<name>A0AAD5M1C9_PYTIN</name>
<feature type="region of interest" description="Disordered" evidence="1">
    <location>
        <begin position="167"/>
        <end position="187"/>
    </location>
</feature>
<evidence type="ECO:0000313" key="5">
    <source>
        <dbReference type="EMBL" id="KAJ0400820.1"/>
    </source>
</evidence>
<feature type="domain" description="DUF547" evidence="3">
    <location>
        <begin position="937"/>
        <end position="1063"/>
    </location>
</feature>
<dbReference type="EMBL" id="JAKCXM010000145">
    <property type="protein sequence ID" value="KAJ0400820.1"/>
    <property type="molecule type" value="Genomic_DNA"/>
</dbReference>
<sequence>MALPLAPTGASAVDRPSSSLASTTTRPSPTSARVDVSPPPPPPPRQQQQLELDESAALRRIVTGASVAFLALVIYLSSVLYPLVVIVGAYVLVQQRDATDDNAIMPTRLWTNMQTRVSQLLSPKKEKATSGRDAPSPAIDLDTGRPAQLSTAPTAVAAATATAAAGPVPGIPKTSSSSSLDSDSAVSSPVLSKRDSYVPVHVRPLASAAASVKPGTPSLRVAEMAVDPNGSLPQAGSQYASAKDKFMKGKLLFLLKRGEQPWPPKYAPLFDGKRRLFWVQMQVQFKKVPSGILYIGGEVPRAMNLGFFTGGLTKIILSVLQSLVRGLHCSFGQLYPSAVKDRDDEELPHICFPLYTAVDQFVVTKPGETPPELGTADFGESAQSMAARRKSGQPMYQYNTTDTYSFHFHSFFIDFSSWRLVGIPGMKDYDLSMFWEDMPLRICAYSLKPQPGVDPNSETDAKKAVHSWRAKEYKFCVELSHKVQDMVDDEPSIDYEADECTADGRRLSEVVSLQTGVQEELQRFGISVPAWFEYHSTSPAHSERRVGYAILVREFNEPADGQCSRVLKAEHMVLHTAVTAFLPLSFLEHELMRPRRRGSGNGLFSGSKHKTLEESISVRSRSNRYSKIEDERQFLEDHLRLILTADMQTFENTRPEQLLAAQSALLELVQSDRGALSMEWQFLSSSFVRSNSFGSSTNVLASTGAAILPPKDTPHAAVQVVRAVTSTHWRHEWLTLDKGHRELRFFRMMASSSSFSISLDKILIVERDAPIRSQRKTTTAPFDSDDDEVQLFWLHIGLLEKCHHIAFATPEELQHWLTVIRSEVEGFGCSMKSQLQQPIMKSSEGIEAASFFTDSTSKSRGAKRCVLNDRCEFLLHAFRTASSSMWSPNDIVARNLKTVISLQRRKLDAFSTQDLIEFLDAVCALKWVNLSTVVADETERKVFFLNLYHLMLIHASVLGFLPKSITQWSKFFNGVSYNIGGMYFSIAEIEHGIIRAPMATLRIPIAFLVIPKISDQDERAAFRLTIPDFRLNFAMNCLTKSYTNAIIVYTTADIDKQLDIAMAQSVEVSLSYDQQTKVVFMPKLCEWYRADFSDATDTATWQQEVLSLLTKYLAGDKAQLFAYIVEHEDSVVSKWKFAKFDYRFHELLEEAAA</sequence>
<evidence type="ECO:0000256" key="1">
    <source>
        <dbReference type="SAM" id="MobiDB-lite"/>
    </source>
</evidence>
<evidence type="ECO:0000256" key="2">
    <source>
        <dbReference type="SAM" id="Phobius"/>
    </source>
</evidence>
<proteinExistence type="predicted"/>
<dbReference type="AlphaFoldDB" id="A0AAD5M1C9"/>
<keyword evidence="2" id="KW-0812">Transmembrane</keyword>
<keyword evidence="2" id="KW-0472">Membrane</keyword>
<accession>A0AAD5M1C9</accession>
<feature type="region of interest" description="Disordered" evidence="1">
    <location>
        <begin position="1"/>
        <end position="50"/>
    </location>
</feature>
<dbReference type="PANTHER" id="PTHR46361">
    <property type="entry name" value="ELECTRON CARRIER/ PROTEIN DISULFIDE OXIDOREDUCTASE"/>
    <property type="match status" value="1"/>
</dbReference>
<feature type="region of interest" description="Disordered" evidence="1">
    <location>
        <begin position="120"/>
        <end position="152"/>
    </location>
</feature>
<keyword evidence="2" id="KW-1133">Transmembrane helix</keyword>
<gene>
    <name evidence="5" type="ORF">P43SY_008608</name>
</gene>
<dbReference type="InterPro" id="IPR006869">
    <property type="entry name" value="DUF547"/>
</dbReference>
<evidence type="ECO:0000313" key="6">
    <source>
        <dbReference type="Proteomes" id="UP001209570"/>
    </source>
</evidence>
<reference evidence="5" key="1">
    <citation type="submission" date="2021-12" db="EMBL/GenBank/DDBJ databases">
        <title>Prjna785345.</title>
        <authorList>
            <person name="Rujirawat T."/>
            <person name="Krajaejun T."/>
        </authorList>
    </citation>
    <scope>NUCLEOTIDE SEQUENCE</scope>
    <source>
        <strain evidence="5">Pi057C3</strain>
    </source>
</reference>
<feature type="compositionally biased region" description="Low complexity" evidence="1">
    <location>
        <begin position="175"/>
        <end position="187"/>
    </location>
</feature>
<dbReference type="Pfam" id="PF08588">
    <property type="entry name" value="Duc1"/>
    <property type="match status" value="1"/>
</dbReference>
<evidence type="ECO:0000259" key="4">
    <source>
        <dbReference type="Pfam" id="PF08588"/>
    </source>
</evidence>
<protein>
    <recommendedName>
        <fullName evidence="7">DUF547 domain-containing protein</fullName>
    </recommendedName>
</protein>
<comment type="caution">
    <text evidence="5">The sequence shown here is derived from an EMBL/GenBank/DDBJ whole genome shotgun (WGS) entry which is preliminary data.</text>
</comment>
<dbReference type="PANTHER" id="PTHR46361:SF3">
    <property type="entry name" value="ELECTRON CARRIER_ PROTEIN DISULFIDE OXIDOREDUCTASE"/>
    <property type="match status" value="1"/>
</dbReference>
<dbReference type="Pfam" id="PF04784">
    <property type="entry name" value="DUF547"/>
    <property type="match status" value="1"/>
</dbReference>
<feature type="compositionally biased region" description="Low complexity" evidence="1">
    <location>
        <begin position="15"/>
        <end position="33"/>
    </location>
</feature>
<dbReference type="Proteomes" id="UP001209570">
    <property type="component" value="Unassembled WGS sequence"/>
</dbReference>
<feature type="domain" description="Domain of unknown function at the cortex 1" evidence="4">
    <location>
        <begin position="242"/>
        <end position="448"/>
    </location>
</feature>
<dbReference type="InterPro" id="IPR013897">
    <property type="entry name" value="Duc1"/>
</dbReference>
<keyword evidence="6" id="KW-1185">Reference proteome</keyword>
<organism evidence="5 6">
    <name type="scientific">Pythium insidiosum</name>
    <name type="common">Pythiosis disease agent</name>
    <dbReference type="NCBI Taxonomy" id="114742"/>
    <lineage>
        <taxon>Eukaryota</taxon>
        <taxon>Sar</taxon>
        <taxon>Stramenopiles</taxon>
        <taxon>Oomycota</taxon>
        <taxon>Peronosporomycetes</taxon>
        <taxon>Pythiales</taxon>
        <taxon>Pythiaceae</taxon>
        <taxon>Pythium</taxon>
    </lineage>
</organism>
<feature type="transmembrane region" description="Helical" evidence="2">
    <location>
        <begin position="67"/>
        <end position="93"/>
    </location>
</feature>
<evidence type="ECO:0000259" key="3">
    <source>
        <dbReference type="Pfam" id="PF04784"/>
    </source>
</evidence>